<dbReference type="GeneID" id="66797489"/>
<gene>
    <name evidence="1" type="ORF">E4P47_10265</name>
</gene>
<comment type="caution">
    <text evidence="1">The sequence shown here is derived from an EMBL/GenBank/DDBJ whole genome shotgun (WGS) entry which is preliminary data.</text>
</comment>
<name>A0A4Y8WM17_9PORP</name>
<accession>A0A4Y8WM17</accession>
<dbReference type="Proteomes" id="UP000297225">
    <property type="component" value="Unassembled WGS sequence"/>
</dbReference>
<sequence>MNEIDNPFNLEEEDLDWYDEELLEFVREETAEIESITELLDQDILYLYELWEEYTEQLDGEEEVVEVEPEDFHEYALKSAAEDEQDISISVEDMVLLIQLQQEFDVSLEEDDDE</sequence>
<organism evidence="1 2">
    <name type="scientific">Porphyromonas levii</name>
    <dbReference type="NCBI Taxonomy" id="28114"/>
    <lineage>
        <taxon>Bacteria</taxon>
        <taxon>Pseudomonadati</taxon>
        <taxon>Bacteroidota</taxon>
        <taxon>Bacteroidia</taxon>
        <taxon>Bacteroidales</taxon>
        <taxon>Porphyromonadaceae</taxon>
        <taxon>Porphyromonas</taxon>
    </lineage>
</organism>
<reference evidence="1 2" key="1">
    <citation type="submission" date="2019-03" db="EMBL/GenBank/DDBJ databases">
        <title>Porphyromonas levii Isolated from the Uterus of Dairy Cows.</title>
        <authorList>
            <person name="Francis A.M."/>
        </authorList>
    </citation>
    <scope>NUCLEOTIDE SEQUENCE [LARGE SCALE GENOMIC DNA]</scope>
    <source>
        <strain evidence="1 2">AF5678</strain>
    </source>
</reference>
<dbReference type="RefSeq" id="WP_018358155.1">
    <property type="nucleotide sequence ID" value="NZ_CP197400.1"/>
</dbReference>
<dbReference type="STRING" id="1122973.GCA_000379925_00903"/>
<dbReference type="AlphaFoldDB" id="A0A4Y8WM17"/>
<dbReference type="EMBL" id="SPNC01000376">
    <property type="protein sequence ID" value="TFH93753.1"/>
    <property type="molecule type" value="Genomic_DNA"/>
</dbReference>
<protein>
    <submittedName>
        <fullName evidence="1">Uncharacterized protein</fullName>
    </submittedName>
</protein>
<evidence type="ECO:0000313" key="1">
    <source>
        <dbReference type="EMBL" id="TFH93753.1"/>
    </source>
</evidence>
<evidence type="ECO:0000313" key="2">
    <source>
        <dbReference type="Proteomes" id="UP000297225"/>
    </source>
</evidence>
<proteinExistence type="predicted"/>
<keyword evidence="2" id="KW-1185">Reference proteome</keyword>